<keyword evidence="1" id="KW-0808">Transferase</keyword>
<keyword evidence="2" id="KW-1185">Reference proteome</keyword>
<dbReference type="Proteomes" id="UP000221168">
    <property type="component" value="Unassembled WGS sequence"/>
</dbReference>
<evidence type="ECO:0000313" key="1">
    <source>
        <dbReference type="EMBL" id="PHP68523.1"/>
    </source>
</evidence>
<protein>
    <submittedName>
        <fullName evidence="1">Nucleotidyltransferase</fullName>
    </submittedName>
</protein>
<comment type="caution">
    <text evidence="1">The sequence shown here is derived from an EMBL/GenBank/DDBJ whole genome shotgun (WGS) entry which is preliminary data.</text>
</comment>
<dbReference type="OrthoDB" id="9796845at2"/>
<dbReference type="EMBL" id="PDVP01000001">
    <property type="protein sequence ID" value="PHP68523.1"/>
    <property type="molecule type" value="Genomic_DNA"/>
</dbReference>
<dbReference type="RefSeq" id="WP_099302667.1">
    <property type="nucleotide sequence ID" value="NZ_PDVP01000001.1"/>
</dbReference>
<gene>
    <name evidence="1" type="ORF">CSC94_00490</name>
</gene>
<proteinExistence type="predicted"/>
<accession>A0A2G1QSL4</accession>
<reference evidence="1 2" key="1">
    <citation type="submission" date="2017-10" db="EMBL/GenBank/DDBJ databases">
        <title>Sedimentibacterium mangrovi gen. nov., sp. nov., a novel member of family Phyllobacteriacea isolated from mangrove sediment.</title>
        <authorList>
            <person name="Liao H."/>
            <person name="Tian Y."/>
        </authorList>
    </citation>
    <scope>NUCLEOTIDE SEQUENCE [LARGE SCALE GENOMIC DNA]</scope>
    <source>
        <strain evidence="1 2">X9-2-2</strain>
    </source>
</reference>
<organism evidence="1 2">
    <name type="scientific">Zhengella mangrovi</name>
    <dbReference type="NCBI Taxonomy" id="1982044"/>
    <lineage>
        <taxon>Bacteria</taxon>
        <taxon>Pseudomonadati</taxon>
        <taxon>Pseudomonadota</taxon>
        <taxon>Alphaproteobacteria</taxon>
        <taxon>Hyphomicrobiales</taxon>
        <taxon>Notoacmeibacteraceae</taxon>
        <taxon>Zhengella</taxon>
    </lineage>
</organism>
<dbReference type="InterPro" id="IPR018775">
    <property type="entry name" value="RlaP"/>
</dbReference>
<dbReference type="GO" id="GO:0016740">
    <property type="term" value="F:transferase activity"/>
    <property type="evidence" value="ECO:0007669"/>
    <property type="project" value="UniProtKB-KW"/>
</dbReference>
<sequence length="287" mass="31791">MTGSAKPVAGSLPADFDPVVVGEIRTRLDHVRDEGLKVLFAIESGSRAWGFPSPDSDYDCRFVYLCPPGDHFVLEQRRDVIEFPIEGDVDTGGWDLRKALRLALKGNAAILEWTVSPIVYEEIPGFRASLLDLLGEILDPAKVAHHYLGLLRTQAGRHDMESGEAPIKKAFYAIRPLVALEWMAERDFRTLPPMNMPDCLAGTAIAGDVRDAIWHLVEQKSRTRELGTGRLPAPLARFIREGMHAMAGRLPRVSRVSGGLDERRIRADLFYSDLLKREAGLAPADAV</sequence>
<dbReference type="Pfam" id="PF10127">
    <property type="entry name" value="RlaP"/>
    <property type="match status" value="1"/>
</dbReference>
<dbReference type="AlphaFoldDB" id="A0A2G1QSL4"/>
<evidence type="ECO:0000313" key="2">
    <source>
        <dbReference type="Proteomes" id="UP000221168"/>
    </source>
</evidence>
<name>A0A2G1QSL4_9HYPH</name>
<dbReference type="PANTHER" id="PTHR34817">
    <property type="entry name" value="NUCLEOTIDYLTRANSFERASE"/>
    <property type="match status" value="1"/>
</dbReference>
<dbReference type="PANTHER" id="PTHR34817:SF2">
    <property type="entry name" value="NUCLEOTIDYLTRANSFERASE"/>
    <property type="match status" value="1"/>
</dbReference>